<reference evidence="1 2" key="1">
    <citation type="journal article" date="2015" name="Fungal Genet. Biol.">
        <title>Evolution of novel wood decay mechanisms in Agaricales revealed by the genome sequences of Fistulina hepatica and Cylindrobasidium torrendii.</title>
        <authorList>
            <person name="Floudas D."/>
            <person name="Held B.W."/>
            <person name="Riley R."/>
            <person name="Nagy L.G."/>
            <person name="Koehler G."/>
            <person name="Ransdell A.S."/>
            <person name="Younus H."/>
            <person name="Chow J."/>
            <person name="Chiniquy J."/>
            <person name="Lipzen A."/>
            <person name="Tritt A."/>
            <person name="Sun H."/>
            <person name="Haridas S."/>
            <person name="LaButti K."/>
            <person name="Ohm R.A."/>
            <person name="Kues U."/>
            <person name="Blanchette R.A."/>
            <person name="Grigoriev I.V."/>
            <person name="Minto R.E."/>
            <person name="Hibbett D.S."/>
        </authorList>
    </citation>
    <scope>NUCLEOTIDE SEQUENCE [LARGE SCALE GENOMIC DNA]</scope>
    <source>
        <strain evidence="1 2">ATCC 64428</strain>
    </source>
</reference>
<sequence>APTTTSNKGEIVLQPNYFTSSLYVNPLLEDIDALIAIFKEEYDATHPSNAFDTFKTIWSSLGWPWLHFKIFDDRSRDTFLRVTIRLFLEKAMNTSEAPFSRVTALFGLYTFFYSQPSSVAPALLRAGHIPISKDHYNMLLSFADISTDPQLTPLVAHMVSTMVNEGVFHILPDSCLRPYTPSTLPREIVRSASTVDEGNVEKRKSGRPSKKDLAKRAKTALNILDNW</sequence>
<organism evidence="1 2">
    <name type="scientific">Fistulina hepatica ATCC 64428</name>
    <dbReference type="NCBI Taxonomy" id="1128425"/>
    <lineage>
        <taxon>Eukaryota</taxon>
        <taxon>Fungi</taxon>
        <taxon>Dikarya</taxon>
        <taxon>Basidiomycota</taxon>
        <taxon>Agaricomycotina</taxon>
        <taxon>Agaricomycetes</taxon>
        <taxon>Agaricomycetidae</taxon>
        <taxon>Agaricales</taxon>
        <taxon>Fistulinaceae</taxon>
        <taxon>Fistulina</taxon>
    </lineage>
</organism>
<keyword evidence="2" id="KW-1185">Reference proteome</keyword>
<evidence type="ECO:0000313" key="1">
    <source>
        <dbReference type="EMBL" id="KIY45769.1"/>
    </source>
</evidence>
<dbReference type="InterPro" id="IPR019188">
    <property type="entry name" value="SNAPC1"/>
</dbReference>
<dbReference type="Proteomes" id="UP000054144">
    <property type="component" value="Unassembled WGS sequence"/>
</dbReference>
<name>A0A0D7A5V6_9AGAR</name>
<proteinExistence type="predicted"/>
<feature type="non-terminal residue" evidence="1">
    <location>
        <position position="1"/>
    </location>
</feature>
<dbReference type="Pfam" id="PF09808">
    <property type="entry name" value="SNAPC1"/>
    <property type="match status" value="1"/>
</dbReference>
<dbReference type="AlphaFoldDB" id="A0A0D7A5V6"/>
<protein>
    <submittedName>
        <fullName evidence="1">Uncharacterized protein</fullName>
    </submittedName>
</protein>
<gene>
    <name evidence="1" type="ORF">FISHEDRAFT_5963</name>
</gene>
<dbReference type="EMBL" id="KN882046">
    <property type="protein sequence ID" value="KIY45769.1"/>
    <property type="molecule type" value="Genomic_DNA"/>
</dbReference>
<accession>A0A0D7A5V6</accession>
<evidence type="ECO:0000313" key="2">
    <source>
        <dbReference type="Proteomes" id="UP000054144"/>
    </source>
</evidence>
<feature type="non-terminal residue" evidence="1">
    <location>
        <position position="227"/>
    </location>
</feature>
<dbReference type="OrthoDB" id="3253083at2759"/>